<evidence type="ECO:0000256" key="6">
    <source>
        <dbReference type="ARBA" id="ARBA00022841"/>
    </source>
</evidence>
<comment type="caution">
    <text evidence="8">The sequence shown here is derived from an EMBL/GenBank/DDBJ whole genome shotgun (WGS) entry which is preliminary data.</text>
</comment>
<evidence type="ECO:0000313" key="9">
    <source>
        <dbReference type="Proteomes" id="UP001055153"/>
    </source>
</evidence>
<accession>A0ABQ4SEW0</accession>
<evidence type="ECO:0000256" key="4">
    <source>
        <dbReference type="ARBA" id="ARBA00022729"/>
    </source>
</evidence>
<keyword evidence="5" id="KW-0574">Periplasm</keyword>
<evidence type="ECO:0000256" key="5">
    <source>
        <dbReference type="ARBA" id="ARBA00022764"/>
    </source>
</evidence>
<keyword evidence="4" id="KW-0732">Signal</keyword>
<reference evidence="8" key="2">
    <citation type="submission" date="2021-08" db="EMBL/GenBank/DDBJ databases">
        <authorList>
            <person name="Tani A."/>
            <person name="Ola A."/>
            <person name="Ogura Y."/>
            <person name="Katsura K."/>
            <person name="Hayashi T."/>
        </authorList>
    </citation>
    <scope>NUCLEOTIDE SEQUENCE</scope>
    <source>
        <strain evidence="8">DSM 17168</strain>
    </source>
</reference>
<comment type="subcellular location">
    <subcellularLocation>
        <location evidence="1">Periplasm</location>
    </subcellularLocation>
</comment>
<dbReference type="RefSeq" id="WP_238236651.1">
    <property type="nucleotide sequence ID" value="NZ_BPQQ01000040.1"/>
</dbReference>
<proteinExistence type="predicted"/>
<dbReference type="Proteomes" id="UP001055153">
    <property type="component" value="Unassembled WGS sequence"/>
</dbReference>
<name>A0ABQ4SEW0_9HYPH</name>
<comment type="pathway">
    <text evidence="2">Glycan biosynthesis; alginate biosynthesis.</text>
</comment>
<evidence type="ECO:0000256" key="2">
    <source>
        <dbReference type="ARBA" id="ARBA00005182"/>
    </source>
</evidence>
<organism evidence="8 9">
    <name type="scientific">Methylobacterium isbiliense</name>
    <dbReference type="NCBI Taxonomy" id="315478"/>
    <lineage>
        <taxon>Bacteria</taxon>
        <taxon>Pseudomonadati</taxon>
        <taxon>Pseudomonadota</taxon>
        <taxon>Alphaproteobacteria</taxon>
        <taxon>Hyphomicrobiales</taxon>
        <taxon>Methylobacteriaceae</taxon>
        <taxon>Methylobacterium</taxon>
    </lineage>
</organism>
<evidence type="ECO:0000259" key="7">
    <source>
        <dbReference type="Pfam" id="PF16822"/>
    </source>
</evidence>
<gene>
    <name evidence="8" type="ORF">GMJLKIPL_3568</name>
</gene>
<evidence type="ECO:0000256" key="1">
    <source>
        <dbReference type="ARBA" id="ARBA00004418"/>
    </source>
</evidence>
<protein>
    <recommendedName>
        <fullName evidence="7">AlgX/AlgJ SGNH hydrolase-like domain-containing protein</fullName>
    </recommendedName>
</protein>
<sequence length="311" mass="35575">MVHVGQDGWLFLVGGSNDVLAQYTRSWRTWPHDWRWRREVVRRADRCRRLGLRYLHVVVPEKLTIYDDRTGGLSVDVGAAPATRLRRWLRGSGAAASLVDLVEPLRAKRRTQDLYFRTDTHWTHEGCFIAYEALCRRLGATAREELREGRPLPQGELCGDLGVKMAPPRTEPFTPHALQRHAVRAYASDLVRDFEAEGRIGELHLGTHVVFRNDAPDADPRRIVLFGDSCSHFRFEVYSGMLTGLLAETFREVHFLWSPGIDWDYVAAVRPDVVIGEFAERFMARLPPHHFRHAALARLVRARKALPQDAA</sequence>
<evidence type="ECO:0000256" key="3">
    <source>
        <dbReference type="ARBA" id="ARBA00022679"/>
    </source>
</evidence>
<keyword evidence="9" id="KW-1185">Reference proteome</keyword>
<keyword evidence="3" id="KW-0808">Transferase</keyword>
<feature type="domain" description="AlgX/AlgJ SGNH hydrolase-like" evidence="7">
    <location>
        <begin position="2"/>
        <end position="175"/>
    </location>
</feature>
<reference evidence="8" key="1">
    <citation type="journal article" date="2021" name="Front. Microbiol.">
        <title>Comprehensive Comparative Genomics and Phenotyping of Methylobacterium Species.</title>
        <authorList>
            <person name="Alessa O."/>
            <person name="Ogura Y."/>
            <person name="Fujitani Y."/>
            <person name="Takami H."/>
            <person name="Hayashi T."/>
            <person name="Sahin N."/>
            <person name="Tani A."/>
        </authorList>
    </citation>
    <scope>NUCLEOTIDE SEQUENCE</scope>
    <source>
        <strain evidence="8">DSM 17168</strain>
    </source>
</reference>
<dbReference type="InterPro" id="IPR031811">
    <property type="entry name" value="ALGX/ALGJ_SGNH-like"/>
</dbReference>
<dbReference type="Pfam" id="PF16822">
    <property type="entry name" value="ALGX"/>
    <property type="match status" value="1"/>
</dbReference>
<dbReference type="EMBL" id="BPQQ01000040">
    <property type="protein sequence ID" value="GJE01634.1"/>
    <property type="molecule type" value="Genomic_DNA"/>
</dbReference>
<keyword evidence="6" id="KW-0016">Alginate biosynthesis</keyword>
<evidence type="ECO:0000313" key="8">
    <source>
        <dbReference type="EMBL" id="GJE01634.1"/>
    </source>
</evidence>